<keyword evidence="10" id="KW-1133">Transmembrane helix</keyword>
<dbReference type="PROSITE" id="PS51257">
    <property type="entry name" value="PROKAR_LIPOPROTEIN"/>
    <property type="match status" value="1"/>
</dbReference>
<evidence type="ECO:0000256" key="4">
    <source>
        <dbReference type="ARBA" id="ARBA00022729"/>
    </source>
</evidence>
<evidence type="ECO:0000256" key="3">
    <source>
        <dbReference type="ARBA" id="ARBA00022448"/>
    </source>
</evidence>
<dbReference type="OrthoDB" id="115186at2"/>
<evidence type="ECO:0000256" key="8">
    <source>
        <dbReference type="ARBA" id="ARBA00023237"/>
    </source>
</evidence>
<comment type="caution">
    <text evidence="12">The sequence shown here is derived from an EMBL/GenBank/DDBJ whole genome shotgun (WGS) entry which is preliminary data.</text>
</comment>
<dbReference type="GO" id="GO:0009279">
    <property type="term" value="C:cell outer membrane"/>
    <property type="evidence" value="ECO:0007669"/>
    <property type="project" value="UniProtKB-SubCell"/>
</dbReference>
<feature type="transmembrane region" description="Helical" evidence="10">
    <location>
        <begin position="211"/>
        <end position="232"/>
    </location>
</feature>
<keyword evidence="3" id="KW-0813">Transport</keyword>
<evidence type="ECO:0000256" key="7">
    <source>
        <dbReference type="ARBA" id="ARBA00023139"/>
    </source>
</evidence>
<dbReference type="InterPro" id="IPR006182">
    <property type="entry name" value="FliF_N_dom"/>
</dbReference>
<evidence type="ECO:0000256" key="9">
    <source>
        <dbReference type="ARBA" id="ARBA00023288"/>
    </source>
</evidence>
<dbReference type="Gene3D" id="3.30.70.1530">
    <property type="entry name" value="Hypothetical protein rpa1041"/>
    <property type="match status" value="1"/>
</dbReference>
<feature type="chain" id="PRO_5011018742" description="Lipoprotein" evidence="10">
    <location>
        <begin position="21"/>
        <end position="256"/>
    </location>
</feature>
<keyword evidence="10" id="KW-0812">Transmembrane</keyword>
<keyword evidence="13" id="KW-1185">Reference proteome</keyword>
<dbReference type="STRING" id="69222.BG55_04675"/>
<evidence type="ECO:0000256" key="10">
    <source>
        <dbReference type="RuleBase" id="RU364102"/>
    </source>
</evidence>
<keyword evidence="5" id="KW-0653">Protein transport</keyword>
<proteinExistence type="inferred from homology"/>
<comment type="subcellular location">
    <subcellularLocation>
        <location evidence="1">Cell outer membrane</location>
        <topology evidence="1">Lipid-anchor</topology>
    </subcellularLocation>
</comment>
<dbReference type="PATRIC" id="fig|69222.5.peg.967"/>
<organism evidence="12 13">
    <name type="scientific">Erwinia mallotivora</name>
    <dbReference type="NCBI Taxonomy" id="69222"/>
    <lineage>
        <taxon>Bacteria</taxon>
        <taxon>Pseudomonadati</taxon>
        <taxon>Pseudomonadota</taxon>
        <taxon>Gammaproteobacteria</taxon>
        <taxon>Enterobacterales</taxon>
        <taxon>Erwiniaceae</taxon>
        <taxon>Erwinia</taxon>
    </lineage>
</organism>
<dbReference type="NCBIfam" id="TIGR02544">
    <property type="entry name" value="III_secr_YscJ"/>
    <property type="match status" value="1"/>
</dbReference>
<dbReference type="GO" id="GO:0009306">
    <property type="term" value="P:protein secretion"/>
    <property type="evidence" value="ECO:0007669"/>
    <property type="project" value="InterPro"/>
</dbReference>
<dbReference type="InterPro" id="IPR045851">
    <property type="entry name" value="AMP-bd_C_sf"/>
</dbReference>
<comment type="similarity">
    <text evidence="2 10">Belongs to the YscJ lipoprotein family.</text>
</comment>
<gene>
    <name evidence="12" type="ORF">BG55_04675</name>
</gene>
<accession>A0A014M3Y5</accession>
<dbReference type="PANTHER" id="PTHR30046:SF3">
    <property type="entry name" value="SECRETION SYSTEM APPARATUS LIPOPROTEIN SSAJ"/>
    <property type="match status" value="1"/>
</dbReference>
<dbReference type="PANTHER" id="PTHR30046">
    <property type="entry name" value="FLAGELLAR M-RING PROTEIN"/>
    <property type="match status" value="1"/>
</dbReference>
<reference evidence="12 13" key="1">
    <citation type="submission" date="2014-02" db="EMBL/GenBank/DDBJ databases">
        <title>Draft genome of Erwinia mallotivora strain BT-MARDI, a papaya dieback pathogen.</title>
        <authorList>
            <person name="Redzuan R."/>
            <person name="Abu Bakar N."/>
            <person name="Badrun R."/>
            <person name="Mohd Raih M.F."/>
            <person name="Rozano L."/>
            <person name="Mat Amin N."/>
        </authorList>
    </citation>
    <scope>NUCLEOTIDE SEQUENCE [LARGE SCALE GENOMIC DNA]</scope>
    <source>
        <strain evidence="12 13">BT-MARDI</strain>
    </source>
</reference>
<dbReference type="InterPro" id="IPR043427">
    <property type="entry name" value="YscJ/FliF"/>
</dbReference>
<protein>
    <recommendedName>
        <fullName evidence="10">Lipoprotein</fullName>
    </recommendedName>
</protein>
<evidence type="ECO:0000256" key="6">
    <source>
        <dbReference type="ARBA" id="ARBA00023136"/>
    </source>
</evidence>
<keyword evidence="4 10" id="KW-0732">Signal</keyword>
<keyword evidence="7 10" id="KW-0564">Palmitate</keyword>
<evidence type="ECO:0000313" key="13">
    <source>
        <dbReference type="Proteomes" id="UP000019918"/>
    </source>
</evidence>
<dbReference type="InterPro" id="IPR003282">
    <property type="entry name" value="T3SS_SctJ"/>
</dbReference>
<dbReference type="Proteomes" id="UP000019918">
    <property type="component" value="Unassembled WGS sequence"/>
</dbReference>
<sequence length="256" mass="27690">MLKKLLRAIPLLLAAVFLSACNDDALLNNLTQEQANQVLAVLQQHNIAAQKNGTLKLGYSVSINRSDMTAALSILNQYQLPWAPDVQISQAFPESSLVASPNAEQARVLSLQEQRLEQTLRIIAEVVSARVHISYPPFDNASGNKKVASHVGVLISYKGEIDENMFISRIKSLIKNSVSDVRYENISIALFPAPAIQYAAPTKIPASLPGIWTLLLAAIALIAAITGGYVFYKSGSKPQFKKEIAPEPGIEGGNKG</sequence>
<dbReference type="Pfam" id="PF01514">
    <property type="entry name" value="YscJ_FliF"/>
    <property type="match status" value="1"/>
</dbReference>
<evidence type="ECO:0000313" key="12">
    <source>
        <dbReference type="EMBL" id="EXU76571.1"/>
    </source>
</evidence>
<name>A0A014M3Y5_9GAMM</name>
<dbReference type="RefSeq" id="WP_034934744.1">
    <property type="nucleotide sequence ID" value="NZ_JFHN01000026.1"/>
</dbReference>
<dbReference type="Gene3D" id="3.30.300.30">
    <property type="match status" value="1"/>
</dbReference>
<keyword evidence="8 10" id="KW-0998">Cell outer membrane</keyword>
<dbReference type="AlphaFoldDB" id="A0A014M3Y5"/>
<evidence type="ECO:0000256" key="1">
    <source>
        <dbReference type="ARBA" id="ARBA00004459"/>
    </source>
</evidence>
<dbReference type="EMBL" id="JFHN01000026">
    <property type="protein sequence ID" value="EXU76571.1"/>
    <property type="molecule type" value="Genomic_DNA"/>
</dbReference>
<evidence type="ECO:0000259" key="11">
    <source>
        <dbReference type="Pfam" id="PF01514"/>
    </source>
</evidence>
<dbReference type="PRINTS" id="PR01338">
    <property type="entry name" value="TYPE3OMKPROT"/>
</dbReference>
<feature type="signal peptide" evidence="10">
    <location>
        <begin position="1"/>
        <end position="20"/>
    </location>
</feature>
<feature type="domain" description="Flagellar M-ring N-terminal" evidence="11">
    <location>
        <begin position="22"/>
        <end position="188"/>
    </location>
</feature>
<evidence type="ECO:0000256" key="5">
    <source>
        <dbReference type="ARBA" id="ARBA00022927"/>
    </source>
</evidence>
<keyword evidence="9 10" id="KW-0449">Lipoprotein</keyword>
<evidence type="ECO:0000256" key="2">
    <source>
        <dbReference type="ARBA" id="ARBA00009509"/>
    </source>
</evidence>
<keyword evidence="6 10" id="KW-0472">Membrane</keyword>